<proteinExistence type="predicted"/>
<dbReference type="AlphaFoldDB" id="A0A2K9PRM3"/>
<keyword evidence="4" id="KW-1185">Reference proteome</keyword>
<evidence type="ECO:0000313" key="4">
    <source>
        <dbReference type="Proteomes" id="UP000235826"/>
    </source>
</evidence>
<protein>
    <recommendedName>
        <fullName evidence="5">Peptidase S74 domain-containing protein</fullName>
    </recommendedName>
</protein>
<evidence type="ECO:0000256" key="1">
    <source>
        <dbReference type="SAM" id="Coils"/>
    </source>
</evidence>
<feature type="signal peptide" evidence="2">
    <location>
        <begin position="1"/>
        <end position="18"/>
    </location>
</feature>
<dbReference type="RefSeq" id="WP_102756348.1">
    <property type="nucleotide sequence ID" value="NZ_CP025791.1"/>
</dbReference>
<dbReference type="Proteomes" id="UP000235826">
    <property type="component" value="Chromosome"/>
</dbReference>
<evidence type="ECO:0008006" key="5">
    <source>
        <dbReference type="Google" id="ProtNLM"/>
    </source>
</evidence>
<accession>A0A2K9PRM3</accession>
<keyword evidence="2" id="KW-0732">Signal</keyword>
<feature type="coiled-coil region" evidence="1">
    <location>
        <begin position="293"/>
        <end position="351"/>
    </location>
</feature>
<dbReference type="OrthoDB" id="9808753at2"/>
<reference evidence="3 4" key="1">
    <citation type="submission" date="2018-01" db="EMBL/GenBank/DDBJ databases">
        <title>Complete genome sequence of Flavivirga eckloniae ECD14 isolated from seaweed Ecklonia cava.</title>
        <authorList>
            <person name="Lee J.H."/>
            <person name="Baik K.S."/>
            <person name="Seong C.N."/>
        </authorList>
    </citation>
    <scope>NUCLEOTIDE SEQUENCE [LARGE SCALE GENOMIC DNA]</scope>
    <source>
        <strain evidence="3 4">ECD14</strain>
    </source>
</reference>
<evidence type="ECO:0000256" key="2">
    <source>
        <dbReference type="SAM" id="SignalP"/>
    </source>
</evidence>
<keyword evidence="1" id="KW-0175">Coiled coil</keyword>
<gene>
    <name evidence="3" type="ORF">C1H87_13650</name>
</gene>
<organism evidence="3 4">
    <name type="scientific">Flavivirga eckloniae</name>
    <dbReference type="NCBI Taxonomy" id="1803846"/>
    <lineage>
        <taxon>Bacteria</taxon>
        <taxon>Pseudomonadati</taxon>
        <taxon>Bacteroidota</taxon>
        <taxon>Flavobacteriia</taxon>
        <taxon>Flavobacteriales</taxon>
        <taxon>Flavobacteriaceae</taxon>
        <taxon>Flavivirga</taxon>
    </lineage>
</organism>
<dbReference type="EMBL" id="CP025791">
    <property type="protein sequence ID" value="AUP79695.1"/>
    <property type="molecule type" value="Genomic_DNA"/>
</dbReference>
<sequence>MKNITKLLFLIIINSVFAQVEDTGNKVGIGVANPLSKLHVFNGISGGTPHVFSDMTIEDSDDGMVSILTPSNKTAYFGFADQDDSYVGGMQYEHNNDRLIFRVNNHLNNMTISSQGNIGIGSSTPSEKLHLEGNLLLDVYNKGNDNGIFFREGFNLSNKYNLSILAYDHSNSGATPDGLSINAYDGISFSTGSNTRSEKMRISLNGNVGIGTTDTKGFKLGVQGKIAAEEVKVATYANWADFVFEDNYNLPSLKEVESHIKEKGHLKDIPSAEEVEKHGIFLGEMDSKLLQKIEELTLYIIQQQKEINALEAKTLKANILEKELQNQKVINKQLKEQLDKQNTRLLKIETLLNSKKQ</sequence>
<evidence type="ECO:0000313" key="3">
    <source>
        <dbReference type="EMBL" id="AUP79695.1"/>
    </source>
</evidence>
<feature type="chain" id="PRO_5014603783" description="Peptidase S74 domain-containing protein" evidence="2">
    <location>
        <begin position="19"/>
        <end position="357"/>
    </location>
</feature>
<dbReference type="KEGG" id="fek:C1H87_13650"/>
<name>A0A2K9PRM3_9FLAO</name>